<proteinExistence type="predicted"/>
<keyword evidence="1" id="KW-0812">Transmembrane</keyword>
<dbReference type="AlphaFoldDB" id="X0YQG8"/>
<keyword evidence="1" id="KW-1133">Transmembrane helix</keyword>
<sequence length="33" mass="3561">MNLKKTYRGIPLFIIIASAIIIIGAAAQSVSWT</sequence>
<gene>
    <name evidence="2" type="ORF">S01H1_80643</name>
</gene>
<feature type="transmembrane region" description="Helical" evidence="1">
    <location>
        <begin position="12"/>
        <end position="32"/>
    </location>
</feature>
<protein>
    <submittedName>
        <fullName evidence="2">Uncharacterized protein</fullName>
    </submittedName>
</protein>
<evidence type="ECO:0000313" key="2">
    <source>
        <dbReference type="EMBL" id="GAG49137.1"/>
    </source>
</evidence>
<evidence type="ECO:0000256" key="1">
    <source>
        <dbReference type="SAM" id="Phobius"/>
    </source>
</evidence>
<organism evidence="2">
    <name type="scientific">marine sediment metagenome</name>
    <dbReference type="NCBI Taxonomy" id="412755"/>
    <lineage>
        <taxon>unclassified sequences</taxon>
        <taxon>metagenomes</taxon>
        <taxon>ecological metagenomes</taxon>
    </lineage>
</organism>
<keyword evidence="1" id="KW-0472">Membrane</keyword>
<dbReference type="EMBL" id="BARS01054480">
    <property type="protein sequence ID" value="GAG49137.1"/>
    <property type="molecule type" value="Genomic_DNA"/>
</dbReference>
<accession>X0YQG8</accession>
<comment type="caution">
    <text evidence="2">The sequence shown here is derived from an EMBL/GenBank/DDBJ whole genome shotgun (WGS) entry which is preliminary data.</text>
</comment>
<reference evidence="2" key="1">
    <citation type="journal article" date="2014" name="Front. Microbiol.">
        <title>High frequency of phylogenetically diverse reductive dehalogenase-homologous genes in deep subseafloor sedimentary metagenomes.</title>
        <authorList>
            <person name="Kawai M."/>
            <person name="Futagami T."/>
            <person name="Toyoda A."/>
            <person name="Takaki Y."/>
            <person name="Nishi S."/>
            <person name="Hori S."/>
            <person name="Arai W."/>
            <person name="Tsubouchi T."/>
            <person name="Morono Y."/>
            <person name="Uchiyama I."/>
            <person name="Ito T."/>
            <person name="Fujiyama A."/>
            <person name="Inagaki F."/>
            <person name="Takami H."/>
        </authorList>
    </citation>
    <scope>NUCLEOTIDE SEQUENCE</scope>
    <source>
        <strain evidence="2">Expedition CK06-06</strain>
    </source>
</reference>
<name>X0YQG8_9ZZZZ</name>
<feature type="non-terminal residue" evidence="2">
    <location>
        <position position="33"/>
    </location>
</feature>